<evidence type="ECO:0000256" key="3">
    <source>
        <dbReference type="ARBA" id="ARBA00005174"/>
    </source>
</evidence>
<dbReference type="GO" id="GO:0004637">
    <property type="term" value="F:phosphoribosylamine-glycine ligase activity"/>
    <property type="evidence" value="ECO:0007669"/>
    <property type="project" value="UniProtKB-UniRule"/>
</dbReference>
<sequence>MKLLVIGGGAREHAIAWKLAQSPQVETIFVAPGNAGTALETKLQNIPITDLSGLVVFAQQQQIELTVVGPEAPLVAGVVDMFRDAGLKIVGPTRYAAQLEGSKDFAKTFMLKHGIPTAASESFNDATAAHHYIDQHTVPVVIKADGLAAGKGVIIAHTREEAHSAVDAMLVANKLGAAGSQILIEEYLAGEEASFIVLSDGENVIPLATSQDHKRLLDNDEGPNTGGMGAYSPAPIITPELHEKIMQTVIMPAIRGMAQQAQPYTGFLYAGLMISPQGDIKVLEFNCRLGDPETQVILLRLQTDLFTLFKYAASGTLSKINAKWDPRTALCLVMAAHGYPDNPRKNDVIHGLENVTADQRTTDAFHVFHAGTTISSTNPEQILTAGGRVLSVTALGSDLQQARSHAYTIARNIYFDGCQMRQDIGYRELKM</sequence>
<evidence type="ECO:0000256" key="1">
    <source>
        <dbReference type="ARBA" id="ARBA00001936"/>
    </source>
</evidence>
<keyword evidence="10 18" id="KW-0067">ATP-binding</keyword>
<dbReference type="Pfam" id="PF02844">
    <property type="entry name" value="GARS_N"/>
    <property type="match status" value="1"/>
</dbReference>
<dbReference type="KEGG" id="nst:Nstercoris_01982"/>
<evidence type="ECO:0000256" key="15">
    <source>
        <dbReference type="ARBA" id="ARBA00042864"/>
    </source>
</evidence>
<dbReference type="UniPathway" id="UPA00074">
    <property type="reaction ID" value="UER00125"/>
</dbReference>
<dbReference type="Proteomes" id="UP000316473">
    <property type="component" value="Chromosome"/>
</dbReference>
<dbReference type="EC" id="6.3.4.13" evidence="4 17"/>
<evidence type="ECO:0000256" key="9">
    <source>
        <dbReference type="ARBA" id="ARBA00022755"/>
    </source>
</evidence>
<dbReference type="FunFam" id="3.40.50.20:FF:000006">
    <property type="entry name" value="Phosphoribosylamine--glycine ligase, chloroplastic"/>
    <property type="match status" value="1"/>
</dbReference>
<dbReference type="SUPFAM" id="SSF52440">
    <property type="entry name" value="PreATP-grasp domain"/>
    <property type="match status" value="1"/>
</dbReference>
<dbReference type="Gene3D" id="3.40.50.20">
    <property type="match status" value="1"/>
</dbReference>
<dbReference type="SUPFAM" id="SSF51246">
    <property type="entry name" value="Rudiment single hybrid motif"/>
    <property type="match status" value="1"/>
</dbReference>
<dbReference type="NCBIfam" id="TIGR00877">
    <property type="entry name" value="purD"/>
    <property type="match status" value="1"/>
</dbReference>
<evidence type="ECO:0000256" key="12">
    <source>
        <dbReference type="ARBA" id="ARBA00023211"/>
    </source>
</evidence>
<keyword evidence="11" id="KW-0460">Magnesium</keyword>
<evidence type="ECO:0000256" key="4">
    <source>
        <dbReference type="ARBA" id="ARBA00013255"/>
    </source>
</evidence>
<dbReference type="InterPro" id="IPR020561">
    <property type="entry name" value="PRibGlycinamid_synth_ATP-grasp"/>
</dbReference>
<dbReference type="PANTHER" id="PTHR43472:SF1">
    <property type="entry name" value="PHOSPHORIBOSYLAMINE--GLYCINE LIGASE, CHLOROPLASTIC"/>
    <property type="match status" value="1"/>
</dbReference>
<name>A0A4Y1YRQ8_9PROT</name>
<evidence type="ECO:0000256" key="10">
    <source>
        <dbReference type="ARBA" id="ARBA00022840"/>
    </source>
</evidence>
<dbReference type="InterPro" id="IPR037123">
    <property type="entry name" value="PRibGlycinamide_synth_C_sf"/>
</dbReference>
<evidence type="ECO:0000256" key="7">
    <source>
        <dbReference type="ARBA" id="ARBA00022723"/>
    </source>
</evidence>
<dbReference type="FunFam" id="3.30.1490.20:FF:000006">
    <property type="entry name" value="phosphoribosylamine--glycine ligase, chloroplastic-like"/>
    <property type="match status" value="1"/>
</dbReference>
<dbReference type="InterPro" id="IPR020559">
    <property type="entry name" value="PRibGlycinamide_synth_CS"/>
</dbReference>
<comment type="cofactor">
    <cofactor evidence="1">
        <name>Mn(2+)</name>
        <dbReference type="ChEBI" id="CHEBI:29035"/>
    </cofactor>
</comment>
<dbReference type="SMART" id="SM01209">
    <property type="entry name" value="GARS_A"/>
    <property type="match status" value="1"/>
</dbReference>
<evidence type="ECO:0000256" key="11">
    <source>
        <dbReference type="ARBA" id="ARBA00022842"/>
    </source>
</evidence>
<dbReference type="InterPro" id="IPR000115">
    <property type="entry name" value="PRibGlycinamide_synth"/>
</dbReference>
<dbReference type="GO" id="GO:0009113">
    <property type="term" value="P:purine nucleobase biosynthetic process"/>
    <property type="evidence" value="ECO:0007669"/>
    <property type="project" value="InterPro"/>
</dbReference>
<dbReference type="SMART" id="SM01210">
    <property type="entry name" value="GARS_C"/>
    <property type="match status" value="1"/>
</dbReference>
<dbReference type="GO" id="GO:0046872">
    <property type="term" value="F:metal ion binding"/>
    <property type="evidence" value="ECO:0007669"/>
    <property type="project" value="UniProtKB-KW"/>
</dbReference>
<evidence type="ECO:0000256" key="13">
    <source>
        <dbReference type="ARBA" id="ARBA00038345"/>
    </source>
</evidence>
<evidence type="ECO:0000256" key="6">
    <source>
        <dbReference type="ARBA" id="ARBA00022598"/>
    </source>
</evidence>
<dbReference type="Pfam" id="PF02843">
    <property type="entry name" value="GARS_C"/>
    <property type="match status" value="1"/>
</dbReference>
<dbReference type="InterPro" id="IPR020560">
    <property type="entry name" value="PRibGlycinamide_synth_C-dom"/>
</dbReference>
<keyword evidence="21" id="KW-1185">Reference proteome</keyword>
<evidence type="ECO:0000313" key="20">
    <source>
        <dbReference type="EMBL" id="BBL35707.1"/>
    </source>
</evidence>
<dbReference type="PROSITE" id="PS00184">
    <property type="entry name" value="GARS"/>
    <property type="match status" value="1"/>
</dbReference>
<dbReference type="InterPro" id="IPR020562">
    <property type="entry name" value="PRibGlycinamide_synth_N"/>
</dbReference>
<proteinExistence type="inferred from homology"/>
<dbReference type="Gene3D" id="3.90.600.10">
    <property type="entry name" value="Phosphoribosylglycinamide synthetase, C-terminal domain"/>
    <property type="match status" value="1"/>
</dbReference>
<evidence type="ECO:0000256" key="18">
    <source>
        <dbReference type="PROSITE-ProRule" id="PRU00409"/>
    </source>
</evidence>
<dbReference type="GO" id="GO:0006189">
    <property type="term" value="P:'de novo' IMP biosynthetic process"/>
    <property type="evidence" value="ECO:0007669"/>
    <property type="project" value="UniProtKB-UniRule"/>
</dbReference>
<dbReference type="Pfam" id="PF01071">
    <property type="entry name" value="GARS_A"/>
    <property type="match status" value="1"/>
</dbReference>
<feature type="domain" description="ATP-grasp" evidence="19">
    <location>
        <begin position="107"/>
        <end position="314"/>
    </location>
</feature>
<evidence type="ECO:0000256" key="8">
    <source>
        <dbReference type="ARBA" id="ARBA00022741"/>
    </source>
</evidence>
<keyword evidence="7" id="KW-0479">Metal-binding</keyword>
<dbReference type="InterPro" id="IPR016185">
    <property type="entry name" value="PreATP-grasp_dom_sf"/>
</dbReference>
<evidence type="ECO:0000256" key="2">
    <source>
        <dbReference type="ARBA" id="ARBA00001946"/>
    </source>
</evidence>
<keyword evidence="6 17" id="KW-0436">Ligase</keyword>
<dbReference type="EMBL" id="AP019755">
    <property type="protein sequence ID" value="BBL35707.1"/>
    <property type="molecule type" value="Genomic_DNA"/>
</dbReference>
<dbReference type="InterPro" id="IPR013815">
    <property type="entry name" value="ATP_grasp_subdomain_1"/>
</dbReference>
<dbReference type="FunFam" id="3.30.470.20:FF:000031">
    <property type="entry name" value="Phosphoribosylamine--glycine ligase"/>
    <property type="match status" value="1"/>
</dbReference>
<dbReference type="SUPFAM" id="SSF56059">
    <property type="entry name" value="Glutathione synthetase ATP-binding domain-like"/>
    <property type="match status" value="1"/>
</dbReference>
<dbReference type="PANTHER" id="PTHR43472">
    <property type="entry name" value="PHOSPHORIBOSYLAMINE--GLYCINE LIGASE"/>
    <property type="match status" value="1"/>
</dbReference>
<comment type="catalytic activity">
    <reaction evidence="17">
        <text>5-phospho-beta-D-ribosylamine + glycine + ATP = N(1)-(5-phospho-beta-D-ribosyl)glycinamide + ADP + phosphate + H(+)</text>
        <dbReference type="Rhea" id="RHEA:17453"/>
        <dbReference type="ChEBI" id="CHEBI:15378"/>
        <dbReference type="ChEBI" id="CHEBI:30616"/>
        <dbReference type="ChEBI" id="CHEBI:43474"/>
        <dbReference type="ChEBI" id="CHEBI:57305"/>
        <dbReference type="ChEBI" id="CHEBI:58681"/>
        <dbReference type="ChEBI" id="CHEBI:143788"/>
        <dbReference type="ChEBI" id="CHEBI:456216"/>
        <dbReference type="EC" id="6.3.4.13"/>
    </reaction>
</comment>
<dbReference type="HAMAP" id="MF_00138">
    <property type="entry name" value="GARS"/>
    <property type="match status" value="1"/>
</dbReference>
<evidence type="ECO:0000256" key="14">
    <source>
        <dbReference type="ARBA" id="ARBA00042242"/>
    </source>
</evidence>
<dbReference type="Gene3D" id="3.30.1490.20">
    <property type="entry name" value="ATP-grasp fold, A domain"/>
    <property type="match status" value="1"/>
</dbReference>
<dbReference type="GO" id="GO:0005524">
    <property type="term" value="F:ATP binding"/>
    <property type="evidence" value="ECO:0007669"/>
    <property type="project" value="UniProtKB-UniRule"/>
</dbReference>
<comment type="cofactor">
    <cofactor evidence="2">
        <name>Mg(2+)</name>
        <dbReference type="ChEBI" id="CHEBI:18420"/>
    </cofactor>
</comment>
<reference evidence="20 21" key="1">
    <citation type="submission" date="2019-06" db="EMBL/GenBank/DDBJ databases">
        <title>Nitrosomonas stercoris KYUHI-S whole genome shotgun sequence.</title>
        <authorList>
            <person name="Nakagawa T."/>
            <person name="Tsuchiya Y."/>
            <person name="Takahashi R."/>
        </authorList>
    </citation>
    <scope>NUCLEOTIDE SEQUENCE [LARGE SCALE GENOMIC DNA]</scope>
    <source>
        <strain evidence="20 21">KYUHI-S</strain>
    </source>
</reference>
<evidence type="ECO:0000256" key="16">
    <source>
        <dbReference type="ARBA" id="ARBA00079592"/>
    </source>
</evidence>
<evidence type="ECO:0000313" key="21">
    <source>
        <dbReference type="Proteomes" id="UP000316473"/>
    </source>
</evidence>
<keyword evidence="8 18" id="KW-0547">Nucleotide-binding</keyword>
<organism evidence="20 21">
    <name type="scientific">Nitrosomonas stercoris</name>
    <dbReference type="NCBI Taxonomy" id="1444684"/>
    <lineage>
        <taxon>Bacteria</taxon>
        <taxon>Pseudomonadati</taxon>
        <taxon>Pseudomonadota</taxon>
        <taxon>Betaproteobacteria</taxon>
        <taxon>Nitrosomonadales</taxon>
        <taxon>Nitrosomonadaceae</taxon>
        <taxon>Nitrosomonas</taxon>
    </lineage>
</organism>
<dbReference type="AlphaFoldDB" id="A0A4Y1YRQ8"/>
<comment type="pathway">
    <text evidence="3 17">Purine metabolism; IMP biosynthesis via de novo pathway; N(1)-(5-phospho-D-ribosyl)glycinamide from 5-phospho-alpha-D-ribose 1-diphosphate: step 2/2.</text>
</comment>
<dbReference type="Gene3D" id="3.30.470.20">
    <property type="entry name" value="ATP-grasp fold, B domain"/>
    <property type="match status" value="1"/>
</dbReference>
<dbReference type="InterPro" id="IPR011761">
    <property type="entry name" value="ATP-grasp"/>
</dbReference>
<gene>
    <name evidence="17" type="primary">purD</name>
    <name evidence="20" type="ORF">Nstercoris_01982</name>
</gene>
<comment type="similarity">
    <text evidence="13 17">Belongs to the GARS family.</text>
</comment>
<accession>A0A4Y1YRQ8</accession>
<keyword evidence="9 17" id="KW-0658">Purine biosynthesis</keyword>
<keyword evidence="12" id="KW-0464">Manganese</keyword>
<evidence type="ECO:0000256" key="5">
    <source>
        <dbReference type="ARBA" id="ARBA00020605"/>
    </source>
</evidence>
<evidence type="ECO:0000256" key="17">
    <source>
        <dbReference type="HAMAP-Rule" id="MF_00138"/>
    </source>
</evidence>
<dbReference type="InterPro" id="IPR011054">
    <property type="entry name" value="Rudment_hybrid_motif"/>
</dbReference>
<dbReference type="PROSITE" id="PS50975">
    <property type="entry name" value="ATP_GRASP"/>
    <property type="match status" value="1"/>
</dbReference>
<evidence type="ECO:0000259" key="19">
    <source>
        <dbReference type="PROSITE" id="PS50975"/>
    </source>
</evidence>
<protein>
    <recommendedName>
        <fullName evidence="5 17">Phosphoribosylamine--glycine ligase</fullName>
        <ecNumber evidence="4 17">6.3.4.13</ecNumber>
    </recommendedName>
    <alternativeName>
        <fullName evidence="16 17">GARS</fullName>
    </alternativeName>
    <alternativeName>
        <fullName evidence="14 17">Glycinamide ribonucleotide synthetase</fullName>
    </alternativeName>
    <alternativeName>
        <fullName evidence="15 17">Phosphoribosylglycinamide synthetase</fullName>
    </alternativeName>
</protein>